<gene>
    <name evidence="1" type="ORF">UFOVP116_157</name>
</gene>
<reference evidence="1" key="1">
    <citation type="submission" date="2020-04" db="EMBL/GenBank/DDBJ databases">
        <authorList>
            <person name="Chiriac C."/>
            <person name="Salcher M."/>
            <person name="Ghai R."/>
            <person name="Kavagutti S V."/>
        </authorList>
    </citation>
    <scope>NUCLEOTIDE SEQUENCE</scope>
</reference>
<accession>A0A6J5L6Z4</accession>
<organism evidence="1">
    <name type="scientific">uncultured Caudovirales phage</name>
    <dbReference type="NCBI Taxonomy" id="2100421"/>
    <lineage>
        <taxon>Viruses</taxon>
        <taxon>Duplodnaviria</taxon>
        <taxon>Heunggongvirae</taxon>
        <taxon>Uroviricota</taxon>
        <taxon>Caudoviricetes</taxon>
        <taxon>Peduoviridae</taxon>
        <taxon>Maltschvirus</taxon>
        <taxon>Maltschvirus maltsch</taxon>
    </lineage>
</organism>
<protein>
    <submittedName>
        <fullName evidence="1">Uncharacterized protein</fullName>
    </submittedName>
</protein>
<name>A0A6J5L6Z4_9CAUD</name>
<sequence>MINLNFSISNPWSTTFDIKWARVFALTTYKSLEMALYRCGTIVGFGFNITGFKRDHAGFTIDLYLCGYNVSIVFYDIRHHDQRENNE</sequence>
<evidence type="ECO:0000313" key="1">
    <source>
        <dbReference type="EMBL" id="CAB4129875.1"/>
    </source>
</evidence>
<dbReference type="EMBL" id="LR796237">
    <property type="protein sequence ID" value="CAB4129875.1"/>
    <property type="molecule type" value="Genomic_DNA"/>
</dbReference>
<proteinExistence type="predicted"/>